<dbReference type="AlphaFoldDB" id="U9SZX7"/>
<accession>U9SZX7</accession>
<protein>
    <submittedName>
        <fullName evidence="2">Uncharacterized protein</fullName>
    </submittedName>
</protein>
<feature type="signal peptide" evidence="1">
    <location>
        <begin position="1"/>
        <end position="16"/>
    </location>
</feature>
<dbReference type="HOGENOM" id="CLU_2706131_0_0_1"/>
<reference evidence="2" key="1">
    <citation type="submission" date="2013-07" db="EMBL/GenBank/DDBJ databases">
        <title>The genome of an arbuscular mycorrhizal fungus provides insights into the evolution of the oldest plant symbiosis.</title>
        <authorList>
            <consortium name="DOE Joint Genome Institute"/>
            <person name="Tisserant E."/>
            <person name="Malbreil M."/>
            <person name="Kuo A."/>
            <person name="Kohler A."/>
            <person name="Symeonidi A."/>
            <person name="Balestrini R."/>
            <person name="Charron P."/>
            <person name="Duensing N."/>
            <person name="Frei-dit-Frey N."/>
            <person name="Gianinazzi-Pearson V."/>
            <person name="Gilbert B."/>
            <person name="Handa Y."/>
            <person name="Hijri M."/>
            <person name="Kaul R."/>
            <person name="Kawaguchi M."/>
            <person name="Krajinski F."/>
            <person name="Lammers P."/>
            <person name="Lapierre D."/>
            <person name="Masclaux F.G."/>
            <person name="Murat C."/>
            <person name="Morin E."/>
            <person name="Ndikumana S."/>
            <person name="Pagni M."/>
            <person name="Petitpierre D."/>
            <person name="Requena N."/>
            <person name="Rosikiewicz P."/>
            <person name="Riley R."/>
            <person name="Saito K."/>
            <person name="San Clemente H."/>
            <person name="Shapiro H."/>
            <person name="van Tuinen D."/>
            <person name="Becard G."/>
            <person name="Bonfante P."/>
            <person name="Paszkowski U."/>
            <person name="Shachar-Hill Y."/>
            <person name="Young J.P."/>
            <person name="Sanders I.R."/>
            <person name="Henrissat B."/>
            <person name="Rensing S.A."/>
            <person name="Grigoriev I.V."/>
            <person name="Corradi N."/>
            <person name="Roux C."/>
            <person name="Martin F."/>
        </authorList>
    </citation>
    <scope>NUCLEOTIDE SEQUENCE</scope>
    <source>
        <strain evidence="2">DAOM 197198</strain>
    </source>
</reference>
<sequence length="73" mass="8362">MILIIVSLIGLNFSLNLRNVDKNKTSPIYKVYRIGLGIHFGENYVNMNASQKSDQQLLLNLTIKNLTLFIIHM</sequence>
<organism evidence="2">
    <name type="scientific">Rhizophagus irregularis (strain DAOM 181602 / DAOM 197198 / MUCL 43194)</name>
    <name type="common">Arbuscular mycorrhizal fungus</name>
    <name type="synonym">Glomus intraradices</name>
    <dbReference type="NCBI Taxonomy" id="747089"/>
    <lineage>
        <taxon>Eukaryota</taxon>
        <taxon>Fungi</taxon>
        <taxon>Fungi incertae sedis</taxon>
        <taxon>Mucoromycota</taxon>
        <taxon>Glomeromycotina</taxon>
        <taxon>Glomeromycetes</taxon>
        <taxon>Glomerales</taxon>
        <taxon>Glomeraceae</taxon>
        <taxon>Rhizophagus</taxon>
    </lineage>
</organism>
<evidence type="ECO:0000256" key="1">
    <source>
        <dbReference type="SAM" id="SignalP"/>
    </source>
</evidence>
<feature type="chain" id="PRO_5004689471" evidence="1">
    <location>
        <begin position="17"/>
        <end position="73"/>
    </location>
</feature>
<proteinExistence type="predicted"/>
<dbReference type="EMBL" id="KI296435">
    <property type="protein sequence ID" value="ESA01465.1"/>
    <property type="molecule type" value="Genomic_DNA"/>
</dbReference>
<gene>
    <name evidence="2" type="ORF">GLOINDRAFT_337951</name>
</gene>
<name>U9SZX7_RHIID</name>
<evidence type="ECO:0000313" key="2">
    <source>
        <dbReference type="EMBL" id="ESA01465.1"/>
    </source>
</evidence>
<keyword evidence="1" id="KW-0732">Signal</keyword>